<name>A0ABR2WK95_9FUNG</name>
<sequence length="560" mass="66003">MTLRENVLYTPLEVQEEGTNKKPHQLPPSPSRWKTPEFYCYYLLYLIVIPYILKVAYNISSESHPNYYQYAGSLSKGWLFGRSVDNSDGQFASFRNNYFYIGGCMVIYIVCGQGVKYLSRSIFSSQQMCLRIFFSLFFSFAFISFIYGANIIKILVLVTVNYLLAKLCGRSRISPFVTWLFNITVLFANERYHGYTFSMFSERLAYLDQYSGVMRWYILFNISTLRMISFNMDYYWSHSSRKRVTQSTEDGIEETFANERDRIETSHLPSDYNFIYYLTYVFYTPLYMAGPIITFNNFISQLRFPCKTITVKSTLRYGARVLGSIFLMEIMLHCFYVVAISRAKAWTGYTPLEMSMVGYLNLKLIWLKLLIIWRFFRFWAMADGVEVTENMLRCMSNNYSALGFWRSWHRSYNRWLIRYVYVPLGGSKYQAYNMWFVFTFVALWHDISMRLLAWAWLICLFILPELICTASFAKPKYQSRPWYRHVAGVGGVANVILMMIANLVGFAVGLDGVKEMLIGIFNFDGIFFLIMTFFSVYATVQIMFEVREHERRKYGNYLNY</sequence>
<feature type="transmembrane region" description="Helical" evidence="6">
    <location>
        <begin position="213"/>
        <end position="232"/>
    </location>
</feature>
<comment type="similarity">
    <text evidence="2">Belongs to the membrane-bound acyltransferase family.</text>
</comment>
<evidence type="ECO:0000256" key="5">
    <source>
        <dbReference type="ARBA" id="ARBA00023136"/>
    </source>
</evidence>
<keyword evidence="8" id="KW-1185">Reference proteome</keyword>
<feature type="transmembrane region" description="Helical" evidence="6">
    <location>
        <begin position="274"/>
        <end position="296"/>
    </location>
</feature>
<feature type="transmembrane region" description="Helical" evidence="6">
    <location>
        <begin position="317"/>
        <end position="338"/>
    </location>
</feature>
<feature type="transmembrane region" description="Helical" evidence="6">
    <location>
        <begin position="130"/>
        <end position="156"/>
    </location>
</feature>
<protein>
    <submittedName>
        <fullName evidence="7">Glycerol transporter</fullName>
    </submittedName>
</protein>
<feature type="transmembrane region" description="Helical" evidence="6">
    <location>
        <begin position="485"/>
        <end position="510"/>
    </location>
</feature>
<dbReference type="PANTHER" id="PTHR13285">
    <property type="entry name" value="ACYLTRANSFERASE"/>
    <property type="match status" value="1"/>
</dbReference>
<evidence type="ECO:0000313" key="7">
    <source>
        <dbReference type="EMBL" id="KAK9761917.1"/>
    </source>
</evidence>
<dbReference type="Proteomes" id="UP001479436">
    <property type="component" value="Unassembled WGS sequence"/>
</dbReference>
<keyword evidence="3 6" id="KW-0812">Transmembrane</keyword>
<evidence type="ECO:0000256" key="2">
    <source>
        <dbReference type="ARBA" id="ARBA00010323"/>
    </source>
</evidence>
<feature type="transmembrane region" description="Helical" evidence="6">
    <location>
        <begin position="38"/>
        <end position="57"/>
    </location>
</feature>
<comment type="caution">
    <text evidence="7">The sequence shown here is derived from an EMBL/GenBank/DDBJ whole genome shotgun (WGS) entry which is preliminary data.</text>
</comment>
<dbReference type="InterPro" id="IPR004299">
    <property type="entry name" value="MBOAT_fam"/>
</dbReference>
<feature type="transmembrane region" description="Helical" evidence="6">
    <location>
        <begin position="516"/>
        <end position="544"/>
    </location>
</feature>
<comment type="subcellular location">
    <subcellularLocation>
        <location evidence="1">Membrane</location>
        <topology evidence="1">Multi-pass membrane protein</topology>
    </subcellularLocation>
</comment>
<accession>A0ABR2WK95</accession>
<keyword evidence="4 6" id="KW-1133">Transmembrane helix</keyword>
<feature type="transmembrane region" description="Helical" evidence="6">
    <location>
        <begin position="98"/>
        <end position="118"/>
    </location>
</feature>
<evidence type="ECO:0000256" key="4">
    <source>
        <dbReference type="ARBA" id="ARBA00022989"/>
    </source>
</evidence>
<dbReference type="EMBL" id="JASJQH010001165">
    <property type="protein sequence ID" value="KAK9761917.1"/>
    <property type="molecule type" value="Genomic_DNA"/>
</dbReference>
<feature type="transmembrane region" description="Helical" evidence="6">
    <location>
        <begin position="358"/>
        <end position="376"/>
    </location>
</feature>
<keyword evidence="5 6" id="KW-0472">Membrane</keyword>
<proteinExistence type="inferred from homology"/>
<evidence type="ECO:0000256" key="1">
    <source>
        <dbReference type="ARBA" id="ARBA00004141"/>
    </source>
</evidence>
<gene>
    <name evidence="7" type="primary">GUP1_2</name>
    <name evidence="7" type="ORF">K7432_012815</name>
</gene>
<feature type="transmembrane region" description="Helical" evidence="6">
    <location>
        <begin position="176"/>
        <end position="192"/>
    </location>
</feature>
<evidence type="ECO:0000256" key="6">
    <source>
        <dbReference type="SAM" id="Phobius"/>
    </source>
</evidence>
<dbReference type="Pfam" id="PF03062">
    <property type="entry name" value="MBOAT"/>
    <property type="match status" value="1"/>
</dbReference>
<evidence type="ECO:0000313" key="8">
    <source>
        <dbReference type="Proteomes" id="UP001479436"/>
    </source>
</evidence>
<organism evidence="7 8">
    <name type="scientific">Basidiobolus ranarum</name>
    <dbReference type="NCBI Taxonomy" id="34480"/>
    <lineage>
        <taxon>Eukaryota</taxon>
        <taxon>Fungi</taxon>
        <taxon>Fungi incertae sedis</taxon>
        <taxon>Zoopagomycota</taxon>
        <taxon>Entomophthoromycotina</taxon>
        <taxon>Basidiobolomycetes</taxon>
        <taxon>Basidiobolales</taxon>
        <taxon>Basidiobolaceae</taxon>
        <taxon>Basidiobolus</taxon>
    </lineage>
</organism>
<dbReference type="InterPro" id="IPR051085">
    <property type="entry name" value="MB_O-acyltransferase"/>
</dbReference>
<reference evidence="7 8" key="1">
    <citation type="submission" date="2023-04" db="EMBL/GenBank/DDBJ databases">
        <title>Genome of Basidiobolus ranarum AG-B5.</title>
        <authorList>
            <person name="Stajich J.E."/>
            <person name="Carter-House D."/>
            <person name="Gryganskyi A."/>
        </authorList>
    </citation>
    <scope>NUCLEOTIDE SEQUENCE [LARGE SCALE GENOMIC DNA]</scope>
    <source>
        <strain evidence="7 8">AG-B5</strain>
    </source>
</reference>
<feature type="transmembrane region" description="Helical" evidence="6">
    <location>
        <begin position="453"/>
        <end position="473"/>
    </location>
</feature>
<evidence type="ECO:0000256" key="3">
    <source>
        <dbReference type="ARBA" id="ARBA00022692"/>
    </source>
</evidence>
<dbReference type="PANTHER" id="PTHR13285:SF18">
    <property type="entry name" value="PROTEIN-CYSTEINE N-PALMITOYLTRANSFERASE RASP"/>
    <property type="match status" value="1"/>
</dbReference>